<gene>
    <name evidence="2" type="ORF">GWK10_00990</name>
</gene>
<dbReference type="InterPro" id="IPR026341">
    <property type="entry name" value="T9SS_type_B"/>
</dbReference>
<accession>A0A6M0CIH2</accession>
<proteinExistence type="predicted"/>
<sequence>MKLGLKKYIPFILFFCSAVFLSAQDCPTPIFPSNGATNVPIDATISWTQEVGVTGYIISLGTTPGGTDIVDRQPTGSQTMFSPQLGLPQNTQVYATISLFFLNRPQIVCATYSFTTEAVTNVPECATLSSPPNGAMGINIATNVSWNYVLGATGYFLTLETIPGTGNIANNIDVGNVLSYNPPVDFPNNTEIFVRITPYNAIGSAINCQSESFTTSILATPPTCAALISPANGETDVPLTPLIQWEDIADATGYRVSIGSSPFDNDILDEGVFTANQTLVIDFEPNRTFYITIIPFNDAGDAIGCQQQSFSTILGCGPFFDPVTNELIDFRPEIEPFDAIGICNGNTTTITTNDVADGFRWFSIDNIGRETLLSEENTIELTEEGNYRYEAYNVVDVPSNGTTTECIRSNSFTATFGSEPANITNIETVLEQGLFDLTIQISGTGDYEFSLDNIDGPYQDSNAFSGVTAGLITVYVRDKGGCGIVDRSIRLELPNVFPKFFTPNGDGFNDTWQYILPDTGDIPIRVIRIYDRFGRLLKEISPTSVGWDGFFLGKPLPSSDYWYQAITTDNDVLKGHFSLKR</sequence>
<comment type="caution">
    <text evidence="2">The sequence shown here is derived from an EMBL/GenBank/DDBJ whole genome shotgun (WGS) entry which is preliminary data.</text>
</comment>
<dbReference type="Proteomes" id="UP000474296">
    <property type="component" value="Unassembled WGS sequence"/>
</dbReference>
<keyword evidence="3" id="KW-1185">Reference proteome</keyword>
<name>A0A6M0CIH2_9FLAO</name>
<protein>
    <submittedName>
        <fullName evidence="2">T9SS type B sorting domain-containing protein</fullName>
    </submittedName>
</protein>
<dbReference type="AlphaFoldDB" id="A0A6M0CIH2"/>
<dbReference type="EMBL" id="JAABOQ010000001">
    <property type="protein sequence ID" value="NER15764.1"/>
    <property type="molecule type" value="Genomic_DNA"/>
</dbReference>
<evidence type="ECO:0000313" key="2">
    <source>
        <dbReference type="EMBL" id="NER15764.1"/>
    </source>
</evidence>
<dbReference type="NCBIfam" id="TIGR04131">
    <property type="entry name" value="Bac_Flav_CTERM"/>
    <property type="match status" value="1"/>
</dbReference>
<evidence type="ECO:0000256" key="1">
    <source>
        <dbReference type="SAM" id="SignalP"/>
    </source>
</evidence>
<dbReference type="Gene3D" id="2.60.40.10">
    <property type="entry name" value="Immunoglobulins"/>
    <property type="match status" value="1"/>
</dbReference>
<dbReference type="RefSeq" id="WP_164029033.1">
    <property type="nucleotide sequence ID" value="NZ_JAABOQ010000001.1"/>
</dbReference>
<reference evidence="2 3" key="1">
    <citation type="submission" date="2020-01" db="EMBL/GenBank/DDBJ databases">
        <title>Spongiivirga citrea KCTC 32990T.</title>
        <authorList>
            <person name="Wang G."/>
        </authorList>
    </citation>
    <scope>NUCLEOTIDE SEQUENCE [LARGE SCALE GENOMIC DNA]</scope>
    <source>
        <strain evidence="2 3">KCTC 32990</strain>
    </source>
</reference>
<organism evidence="2 3">
    <name type="scientific">Spongiivirga citrea</name>
    <dbReference type="NCBI Taxonomy" id="1481457"/>
    <lineage>
        <taxon>Bacteria</taxon>
        <taxon>Pseudomonadati</taxon>
        <taxon>Bacteroidota</taxon>
        <taxon>Flavobacteriia</taxon>
        <taxon>Flavobacteriales</taxon>
        <taxon>Flavobacteriaceae</taxon>
        <taxon>Spongiivirga</taxon>
    </lineage>
</organism>
<dbReference type="InterPro" id="IPR013783">
    <property type="entry name" value="Ig-like_fold"/>
</dbReference>
<keyword evidence="1" id="KW-0732">Signal</keyword>
<dbReference type="Pfam" id="PF13585">
    <property type="entry name" value="CHU_C"/>
    <property type="match status" value="1"/>
</dbReference>
<feature type="signal peptide" evidence="1">
    <location>
        <begin position="1"/>
        <end position="23"/>
    </location>
</feature>
<feature type="chain" id="PRO_5026797148" evidence="1">
    <location>
        <begin position="24"/>
        <end position="581"/>
    </location>
</feature>
<evidence type="ECO:0000313" key="3">
    <source>
        <dbReference type="Proteomes" id="UP000474296"/>
    </source>
</evidence>